<reference evidence="2" key="1">
    <citation type="journal article" date="2020" name="Stud. Mycol.">
        <title>101 Dothideomycetes genomes: a test case for predicting lifestyles and emergence of pathogens.</title>
        <authorList>
            <person name="Haridas S."/>
            <person name="Albert R."/>
            <person name="Binder M."/>
            <person name="Bloem J."/>
            <person name="Labutti K."/>
            <person name="Salamov A."/>
            <person name="Andreopoulos B."/>
            <person name="Baker S."/>
            <person name="Barry K."/>
            <person name="Bills G."/>
            <person name="Bluhm B."/>
            <person name="Cannon C."/>
            <person name="Castanera R."/>
            <person name="Culley D."/>
            <person name="Daum C."/>
            <person name="Ezra D."/>
            <person name="Gonzalez J."/>
            <person name="Henrissat B."/>
            <person name="Kuo A."/>
            <person name="Liang C."/>
            <person name="Lipzen A."/>
            <person name="Lutzoni F."/>
            <person name="Magnuson J."/>
            <person name="Mondo S."/>
            <person name="Nolan M."/>
            <person name="Ohm R."/>
            <person name="Pangilinan J."/>
            <person name="Park H.-J."/>
            <person name="Ramirez L."/>
            <person name="Alfaro M."/>
            <person name="Sun H."/>
            <person name="Tritt A."/>
            <person name="Yoshinaga Y."/>
            <person name="Zwiers L.-H."/>
            <person name="Turgeon B."/>
            <person name="Goodwin S."/>
            <person name="Spatafora J."/>
            <person name="Crous P."/>
            <person name="Grigoriev I."/>
        </authorList>
    </citation>
    <scope>NUCLEOTIDE SEQUENCE</scope>
    <source>
        <strain evidence="2">CBS 101060</strain>
    </source>
</reference>
<proteinExistence type="predicted"/>
<feature type="transmembrane region" description="Helical" evidence="1">
    <location>
        <begin position="92"/>
        <end position="110"/>
    </location>
</feature>
<feature type="non-terminal residue" evidence="2">
    <location>
        <position position="172"/>
    </location>
</feature>
<evidence type="ECO:0008006" key="4">
    <source>
        <dbReference type="Google" id="ProtNLM"/>
    </source>
</evidence>
<dbReference type="EMBL" id="MU006109">
    <property type="protein sequence ID" value="KAF2835346.1"/>
    <property type="molecule type" value="Genomic_DNA"/>
</dbReference>
<dbReference type="Pfam" id="PF13430">
    <property type="entry name" value="DUF4112"/>
    <property type="match status" value="1"/>
</dbReference>
<name>A0A9P4VJK6_9PEZI</name>
<comment type="caution">
    <text evidence="2">The sequence shown here is derived from an EMBL/GenBank/DDBJ whole genome shotgun (WGS) entry which is preliminary data.</text>
</comment>
<gene>
    <name evidence="2" type="ORF">M501DRAFT_907664</name>
</gene>
<keyword evidence="1" id="KW-0472">Membrane</keyword>
<keyword evidence="1" id="KW-1133">Transmembrane helix</keyword>
<dbReference type="OrthoDB" id="2103474at2759"/>
<dbReference type="AlphaFoldDB" id="A0A9P4VJK6"/>
<feature type="transmembrane region" description="Helical" evidence="1">
    <location>
        <begin position="122"/>
        <end position="143"/>
    </location>
</feature>
<protein>
    <recommendedName>
        <fullName evidence="4">DUF4112 domain-containing protein</fullName>
    </recommendedName>
</protein>
<evidence type="ECO:0000313" key="3">
    <source>
        <dbReference type="Proteomes" id="UP000799429"/>
    </source>
</evidence>
<evidence type="ECO:0000313" key="2">
    <source>
        <dbReference type="EMBL" id="KAF2835346.1"/>
    </source>
</evidence>
<evidence type="ECO:0000256" key="1">
    <source>
        <dbReference type="SAM" id="Phobius"/>
    </source>
</evidence>
<organism evidence="2 3">
    <name type="scientific">Patellaria atrata CBS 101060</name>
    <dbReference type="NCBI Taxonomy" id="1346257"/>
    <lineage>
        <taxon>Eukaryota</taxon>
        <taxon>Fungi</taxon>
        <taxon>Dikarya</taxon>
        <taxon>Ascomycota</taxon>
        <taxon>Pezizomycotina</taxon>
        <taxon>Dothideomycetes</taxon>
        <taxon>Dothideomycetes incertae sedis</taxon>
        <taxon>Patellariales</taxon>
        <taxon>Patellariaceae</taxon>
        <taxon>Patellaria</taxon>
    </lineage>
</organism>
<accession>A0A9P4VJK6</accession>
<keyword evidence="3" id="KW-1185">Reference proteome</keyword>
<keyword evidence="1" id="KW-0812">Transmembrane</keyword>
<sequence length="172" mass="19086">MAQFVAQYVAKKYLHDYAKKFKGKKVTAYDPLFVEVVDEQGRTKKVIRELPPYVPQGDSLILSKMRTRAYNLDCSLFNLFGVRFGWSSVLGIIPAAGDAIDAAMALLLVWRCSKVECGLGSVALVSMLLNVLLDFVVGLIPLVGDLADAGFKANSRNVRVLEKRLDEVYKPK</sequence>
<dbReference type="Proteomes" id="UP000799429">
    <property type="component" value="Unassembled WGS sequence"/>
</dbReference>
<dbReference type="PANTHER" id="PTHR35519">
    <property type="entry name" value="MEMBRANE PROTEINS"/>
    <property type="match status" value="1"/>
</dbReference>
<dbReference type="InterPro" id="IPR025187">
    <property type="entry name" value="DUF4112"/>
</dbReference>
<dbReference type="PANTHER" id="PTHR35519:SF2">
    <property type="entry name" value="PH DOMAIN PROTEIN"/>
    <property type="match status" value="1"/>
</dbReference>